<feature type="binding site" evidence="5">
    <location>
        <position position="57"/>
    </location>
    <ligand>
        <name>CoA</name>
        <dbReference type="ChEBI" id="CHEBI:57287"/>
    </ligand>
</feature>
<feature type="domain" description="3-hydroxyacyl-CoA dehydrogenase NAD binding" evidence="7">
    <location>
        <begin position="7"/>
        <end position="186"/>
    </location>
</feature>
<sequence length="286" mass="30563">MSEFRRIGVVGCGVMGAGFTEVVARAGLDVTVLVRGEKAIDRGMERLLRSLERAVRKGKISGHDRDAAMQRVSFATRAKALHDRQLVVEAVGESLDDKRRVLAELDDVVQDPDAVLASSTSSIPISKLGQGTRDPGRLVGVHFFNPAPVMPLVELVGSLPTRAATLDRVESFLTTTLGKQVVRAKDQPGFIVNALLVPYLLAAVRMLEAGAASAEEIDQGMTLGCGHPMGPLALIDLIGLDTIASIGEAMYAELKEPLYAPPSLLLRMLESGLLGRKSGQGFHLYA</sequence>
<feature type="binding site" evidence="5">
    <location>
        <position position="121"/>
    </location>
    <ligand>
        <name>CoA</name>
        <dbReference type="ChEBI" id="CHEBI:57287"/>
    </ligand>
</feature>
<comment type="caution">
    <text evidence="8">The sequence shown here is derived from an EMBL/GenBank/DDBJ whole genome shotgun (WGS) entry which is preliminary data.</text>
</comment>
<dbReference type="FunFam" id="3.40.50.720:FF:000009">
    <property type="entry name" value="Fatty oxidation complex, alpha subunit"/>
    <property type="match status" value="1"/>
</dbReference>
<evidence type="ECO:0000313" key="9">
    <source>
        <dbReference type="Proteomes" id="UP000588098"/>
    </source>
</evidence>
<feature type="binding site" evidence="5">
    <location>
        <position position="50"/>
    </location>
    <ligand>
        <name>CoA</name>
        <dbReference type="ChEBI" id="CHEBI:57287"/>
    </ligand>
</feature>
<dbReference type="InterPro" id="IPR013328">
    <property type="entry name" value="6PGD_dom2"/>
</dbReference>
<keyword evidence="9" id="KW-1185">Reference proteome</keyword>
<dbReference type="InterPro" id="IPR036291">
    <property type="entry name" value="NAD(P)-bd_dom_sf"/>
</dbReference>
<dbReference type="SUPFAM" id="SSF48179">
    <property type="entry name" value="6-phosphogluconate dehydrogenase C-terminal domain-like"/>
    <property type="match status" value="1"/>
</dbReference>
<evidence type="ECO:0000259" key="6">
    <source>
        <dbReference type="Pfam" id="PF00725"/>
    </source>
</evidence>
<proteinExistence type="inferred from homology"/>
<evidence type="ECO:0000256" key="5">
    <source>
        <dbReference type="PIRSR" id="PIRSR000105-3"/>
    </source>
</evidence>
<dbReference type="PANTHER" id="PTHR48075:SF9">
    <property type="entry name" value="3-HYDROXYBUTYRYL-COA DEHYDROGENASE"/>
    <property type="match status" value="1"/>
</dbReference>
<dbReference type="AlphaFoldDB" id="A0A7W9QBK1"/>
<keyword evidence="3 8" id="KW-0560">Oxidoreductase</keyword>
<evidence type="ECO:0000256" key="2">
    <source>
        <dbReference type="ARBA" id="ARBA00009463"/>
    </source>
</evidence>
<evidence type="ECO:0000313" key="8">
    <source>
        <dbReference type="EMBL" id="MBB5937241.1"/>
    </source>
</evidence>
<accession>A0A7W9QBK1</accession>
<dbReference type="Pfam" id="PF02737">
    <property type="entry name" value="3HCDH_N"/>
    <property type="match status" value="1"/>
</dbReference>
<dbReference type="RefSeq" id="WP_184574074.1">
    <property type="nucleotide sequence ID" value="NZ_JACHJL010000011.1"/>
</dbReference>
<dbReference type="InterPro" id="IPR008927">
    <property type="entry name" value="6-PGluconate_DH-like_C_sf"/>
</dbReference>
<feature type="domain" description="3-hydroxyacyl-CoA dehydrogenase C-terminal" evidence="6">
    <location>
        <begin position="189"/>
        <end position="283"/>
    </location>
</feature>
<evidence type="ECO:0000256" key="1">
    <source>
        <dbReference type="ARBA" id="ARBA00005086"/>
    </source>
</evidence>
<dbReference type="GO" id="GO:0070403">
    <property type="term" value="F:NAD+ binding"/>
    <property type="evidence" value="ECO:0007669"/>
    <property type="project" value="InterPro"/>
</dbReference>
<reference evidence="8 9" key="1">
    <citation type="submission" date="2020-08" db="EMBL/GenBank/DDBJ databases">
        <title>Genomic Encyclopedia of Type Strains, Phase III (KMG-III): the genomes of soil and plant-associated and newly described type strains.</title>
        <authorList>
            <person name="Whitman W."/>
        </authorList>
    </citation>
    <scope>NUCLEOTIDE SEQUENCE [LARGE SCALE GENOMIC DNA]</scope>
    <source>
        <strain evidence="8 9">CECT 8305</strain>
    </source>
</reference>
<dbReference type="Proteomes" id="UP000588098">
    <property type="component" value="Unassembled WGS sequence"/>
</dbReference>
<comment type="pathway">
    <text evidence="1">Lipid metabolism; butanoate metabolism.</text>
</comment>
<gene>
    <name evidence="8" type="ORF">FHS42_004320</name>
</gene>
<dbReference type="Gene3D" id="1.10.1040.10">
    <property type="entry name" value="N-(1-d-carboxylethyl)-l-norvaline Dehydrogenase, domain 2"/>
    <property type="match status" value="1"/>
</dbReference>
<dbReference type="PANTHER" id="PTHR48075">
    <property type="entry name" value="3-HYDROXYACYL-COA DEHYDROGENASE FAMILY PROTEIN"/>
    <property type="match status" value="1"/>
</dbReference>
<dbReference type="PIRSF" id="PIRSF000105">
    <property type="entry name" value="HCDH"/>
    <property type="match status" value="1"/>
</dbReference>
<evidence type="ECO:0000256" key="3">
    <source>
        <dbReference type="ARBA" id="ARBA00023002"/>
    </source>
</evidence>
<dbReference type="InterPro" id="IPR022694">
    <property type="entry name" value="3-OHacyl-CoA_DH"/>
</dbReference>
<dbReference type="InterPro" id="IPR006108">
    <property type="entry name" value="3HC_DH_C"/>
</dbReference>
<dbReference type="GO" id="GO:0006635">
    <property type="term" value="P:fatty acid beta-oxidation"/>
    <property type="evidence" value="ECO:0007669"/>
    <property type="project" value="TreeGrafter"/>
</dbReference>
<dbReference type="Pfam" id="PF00725">
    <property type="entry name" value="3HCDH"/>
    <property type="match status" value="1"/>
</dbReference>
<comment type="similarity">
    <text evidence="2">Belongs to the 3-hydroxyacyl-CoA dehydrogenase family.</text>
</comment>
<dbReference type="EC" id="1.1.1.157" evidence="8"/>
<dbReference type="EMBL" id="JACHJL010000011">
    <property type="protein sequence ID" value="MBB5937241.1"/>
    <property type="molecule type" value="Genomic_DNA"/>
</dbReference>
<evidence type="ECO:0000259" key="7">
    <source>
        <dbReference type="Pfam" id="PF02737"/>
    </source>
</evidence>
<name>A0A7W9QBK1_9ACTN</name>
<feature type="site" description="Important for catalytic activity" evidence="4">
    <location>
        <position position="142"/>
    </location>
</feature>
<evidence type="ECO:0000256" key="4">
    <source>
        <dbReference type="PIRSR" id="PIRSR000105-1"/>
    </source>
</evidence>
<organism evidence="8 9">
    <name type="scientific">Streptomyces zagrosensis</name>
    <dbReference type="NCBI Taxonomy" id="1042984"/>
    <lineage>
        <taxon>Bacteria</taxon>
        <taxon>Bacillati</taxon>
        <taxon>Actinomycetota</taxon>
        <taxon>Actinomycetes</taxon>
        <taxon>Kitasatosporales</taxon>
        <taxon>Streptomycetaceae</taxon>
        <taxon>Streptomyces</taxon>
    </lineage>
</organism>
<dbReference type="InterPro" id="IPR006176">
    <property type="entry name" value="3-OHacyl-CoA_DH_NAD-bd"/>
</dbReference>
<protein>
    <submittedName>
        <fullName evidence="8">3-hydroxybutyryl-CoA dehydrogenase</fullName>
        <ecNumber evidence="8">1.1.1.157</ecNumber>
    </submittedName>
</protein>
<dbReference type="Gene3D" id="3.40.50.720">
    <property type="entry name" value="NAD(P)-binding Rossmann-like Domain"/>
    <property type="match status" value="1"/>
</dbReference>
<dbReference type="GO" id="GO:0008691">
    <property type="term" value="F:3-hydroxybutyryl-CoA dehydrogenase activity"/>
    <property type="evidence" value="ECO:0007669"/>
    <property type="project" value="UniProtKB-EC"/>
</dbReference>
<dbReference type="NCBIfam" id="NF005875">
    <property type="entry name" value="PRK07819.1"/>
    <property type="match status" value="1"/>
</dbReference>
<dbReference type="SUPFAM" id="SSF51735">
    <property type="entry name" value="NAD(P)-binding Rossmann-fold domains"/>
    <property type="match status" value="1"/>
</dbReference>